<dbReference type="SUPFAM" id="SSF52172">
    <property type="entry name" value="CheY-like"/>
    <property type="match status" value="2"/>
</dbReference>
<feature type="transmembrane region" description="Helical" evidence="9">
    <location>
        <begin position="9"/>
        <end position="29"/>
    </location>
</feature>
<evidence type="ECO:0000259" key="10">
    <source>
        <dbReference type="PROSITE" id="PS50109"/>
    </source>
</evidence>
<evidence type="ECO:0000313" key="12">
    <source>
        <dbReference type="EMBL" id="NML38237.1"/>
    </source>
</evidence>
<dbReference type="SMART" id="SM00448">
    <property type="entry name" value="REC"/>
    <property type="match status" value="1"/>
</dbReference>
<dbReference type="Gene3D" id="3.40.50.2300">
    <property type="match status" value="2"/>
</dbReference>
<dbReference type="EMBL" id="JABBGC010000001">
    <property type="protein sequence ID" value="NML38237.1"/>
    <property type="molecule type" value="Genomic_DNA"/>
</dbReference>
<dbReference type="InterPro" id="IPR029016">
    <property type="entry name" value="GAF-like_dom_sf"/>
</dbReference>
<dbReference type="InterPro" id="IPR003661">
    <property type="entry name" value="HisK_dim/P_dom"/>
</dbReference>
<dbReference type="SUPFAM" id="SSF55781">
    <property type="entry name" value="GAF domain-like"/>
    <property type="match status" value="1"/>
</dbReference>
<dbReference type="InterPro" id="IPR003018">
    <property type="entry name" value="GAF"/>
</dbReference>
<keyword evidence="9" id="KW-1133">Transmembrane helix</keyword>
<evidence type="ECO:0000259" key="11">
    <source>
        <dbReference type="PROSITE" id="PS50110"/>
    </source>
</evidence>
<evidence type="ECO:0000256" key="6">
    <source>
        <dbReference type="ARBA" id="ARBA00023012"/>
    </source>
</evidence>
<protein>
    <recommendedName>
        <fullName evidence="2">histidine kinase</fullName>
        <ecNumber evidence="2">2.7.13.3</ecNumber>
    </recommendedName>
</protein>
<dbReference type="Pfam" id="PF00072">
    <property type="entry name" value="Response_reg"/>
    <property type="match status" value="1"/>
</dbReference>
<dbReference type="PROSITE" id="PS50110">
    <property type="entry name" value="RESPONSE_REGULATORY"/>
    <property type="match status" value="1"/>
</dbReference>
<dbReference type="InterPro" id="IPR011006">
    <property type="entry name" value="CheY-like_superfamily"/>
</dbReference>
<dbReference type="FunFam" id="3.30.565.10:FF:000010">
    <property type="entry name" value="Sensor histidine kinase RcsC"/>
    <property type="match status" value="1"/>
</dbReference>
<evidence type="ECO:0000256" key="4">
    <source>
        <dbReference type="ARBA" id="ARBA00022679"/>
    </source>
</evidence>
<keyword evidence="6" id="KW-0902">Two-component regulatory system</keyword>
<dbReference type="InterPro" id="IPR036097">
    <property type="entry name" value="HisK_dim/P_sf"/>
</dbReference>
<dbReference type="Pfam" id="PF13185">
    <property type="entry name" value="GAF_2"/>
    <property type="match status" value="1"/>
</dbReference>
<dbReference type="SUPFAM" id="SSF55874">
    <property type="entry name" value="ATPase domain of HSP90 chaperone/DNA topoisomerase II/histidine kinase"/>
    <property type="match status" value="1"/>
</dbReference>
<dbReference type="CDD" id="cd17546">
    <property type="entry name" value="REC_hyHK_CKI1_RcsC-like"/>
    <property type="match status" value="1"/>
</dbReference>
<dbReference type="CDD" id="cd00082">
    <property type="entry name" value="HisKA"/>
    <property type="match status" value="1"/>
</dbReference>
<comment type="caution">
    <text evidence="12">The sequence shown here is derived from an EMBL/GenBank/DDBJ whole genome shotgun (WGS) entry which is preliminary data.</text>
</comment>
<feature type="domain" description="Histidine kinase" evidence="10">
    <location>
        <begin position="341"/>
        <end position="562"/>
    </location>
</feature>
<comment type="catalytic activity">
    <reaction evidence="1">
        <text>ATP + protein L-histidine = ADP + protein N-phospho-L-histidine.</text>
        <dbReference type="EC" id="2.7.13.3"/>
    </reaction>
</comment>
<dbReference type="InterPro" id="IPR001789">
    <property type="entry name" value="Sig_transdc_resp-reg_receiver"/>
</dbReference>
<dbReference type="GO" id="GO:0000155">
    <property type="term" value="F:phosphorelay sensor kinase activity"/>
    <property type="evidence" value="ECO:0007669"/>
    <property type="project" value="InterPro"/>
</dbReference>
<feature type="transmembrane region" description="Helical" evidence="9">
    <location>
        <begin position="41"/>
        <end position="61"/>
    </location>
</feature>
<organism evidence="12 13">
    <name type="scientific">Chitinophaga fulva</name>
    <dbReference type="NCBI Taxonomy" id="2728842"/>
    <lineage>
        <taxon>Bacteria</taxon>
        <taxon>Pseudomonadati</taxon>
        <taxon>Bacteroidota</taxon>
        <taxon>Chitinophagia</taxon>
        <taxon>Chitinophagales</taxon>
        <taxon>Chitinophagaceae</taxon>
        <taxon>Chitinophaga</taxon>
    </lineage>
</organism>
<dbReference type="Gene3D" id="3.30.450.40">
    <property type="match status" value="1"/>
</dbReference>
<dbReference type="InterPro" id="IPR004358">
    <property type="entry name" value="Sig_transdc_His_kin-like_C"/>
</dbReference>
<reference evidence="12 13" key="1">
    <citation type="submission" date="2020-04" db="EMBL/GenBank/DDBJ databases">
        <title>Chitinophaga sp. G-6-1-13 sp. nov., isolated from soil.</title>
        <authorList>
            <person name="Dahal R.H."/>
            <person name="Chaudhary D.K."/>
        </authorList>
    </citation>
    <scope>NUCLEOTIDE SEQUENCE [LARGE SCALE GENOMIC DNA]</scope>
    <source>
        <strain evidence="12 13">G-6-1-13</strain>
    </source>
</reference>
<dbReference type="PRINTS" id="PR00344">
    <property type="entry name" value="BCTRLSENSOR"/>
</dbReference>
<dbReference type="SMART" id="SM00387">
    <property type="entry name" value="HATPase_c"/>
    <property type="match status" value="1"/>
</dbReference>
<feature type="domain" description="Response regulatory" evidence="11">
    <location>
        <begin position="730"/>
        <end position="847"/>
    </location>
</feature>
<dbReference type="SUPFAM" id="SSF47384">
    <property type="entry name" value="Homodimeric domain of signal transducing histidine kinase"/>
    <property type="match status" value="1"/>
</dbReference>
<evidence type="ECO:0000256" key="5">
    <source>
        <dbReference type="ARBA" id="ARBA00022777"/>
    </source>
</evidence>
<dbReference type="AlphaFoldDB" id="A0A848GK14"/>
<evidence type="ECO:0000256" key="9">
    <source>
        <dbReference type="SAM" id="Phobius"/>
    </source>
</evidence>
<evidence type="ECO:0000313" key="13">
    <source>
        <dbReference type="Proteomes" id="UP000583266"/>
    </source>
</evidence>
<keyword evidence="8" id="KW-0175">Coiled coil</keyword>
<dbReference type="InterPro" id="IPR005467">
    <property type="entry name" value="His_kinase_dom"/>
</dbReference>
<dbReference type="PROSITE" id="PS50109">
    <property type="entry name" value="HIS_KIN"/>
    <property type="match status" value="1"/>
</dbReference>
<dbReference type="PANTHER" id="PTHR45339:SF1">
    <property type="entry name" value="HYBRID SIGNAL TRANSDUCTION HISTIDINE KINASE J"/>
    <property type="match status" value="1"/>
</dbReference>
<dbReference type="Pfam" id="PF00512">
    <property type="entry name" value="HisKA"/>
    <property type="match status" value="1"/>
</dbReference>
<evidence type="ECO:0000256" key="7">
    <source>
        <dbReference type="PROSITE-ProRule" id="PRU00169"/>
    </source>
</evidence>
<dbReference type="Gene3D" id="1.10.287.130">
    <property type="match status" value="1"/>
</dbReference>
<dbReference type="RefSeq" id="WP_169225252.1">
    <property type="nucleotide sequence ID" value="NZ_JABBGC010000001.1"/>
</dbReference>
<dbReference type="Proteomes" id="UP000583266">
    <property type="component" value="Unassembled WGS sequence"/>
</dbReference>
<dbReference type="CDD" id="cd16922">
    <property type="entry name" value="HATPase_EvgS-ArcB-TorS-like"/>
    <property type="match status" value="1"/>
</dbReference>
<dbReference type="Gene3D" id="3.30.565.10">
    <property type="entry name" value="Histidine kinase-like ATPase, C-terminal domain"/>
    <property type="match status" value="1"/>
</dbReference>
<sequence>MKLSPAKRLYLGLAAVTLLMLLGGILSWWPFPLRSRVTGFIPPLNTAIIICIGCILMYFFYKEFYHGQLVRKKLNSKLQEVVMLNRESNDRNWLLSRLNDMKENLLGIHKPESLAYKCLLSFTENAGFVAGALYQYEKDEAVLRLCSSIHLPANIPVQFALGEGLPGNAATGKDICIISQLPVNYRGMVAAGTRISPGMLVFVPLLMGDELIGVLELVTAKPVTPLQLQLLELVSGDVAVALHAAYEREKGLVLLQQVQEQREVLYCQQEELRQSNEELSRQSEILQASEEELRVQEEELRQVNAEMAMKNTELETARQALSLKAAELEANSRYKSEFLANMSHELRTPLNSVLILAKMLEENKEGNLFPRQVEYAEIMHKSGSDLLRLINDILDLSKIEAGKVELALEPVRIAAVIEDLDNLFGVVAQQKQIQYITEVAAAVPAEITTDRLRLEQVIRNLLSNAFKFTPVGGHINLSWYLLPENALCISVKDTGPGIPAEKQQLIFDAFHQGDGATTRKYGGTGLGLSISRELMLLLKGAIHLETSSSQGSTFTVILPLNAEPLQLRDNEAPALIRFPAEQNDDHRHLFAGGQQILVIGTEIFAGNKLNVHYDVAVNMAAAADLLAVGKYDCIILDMGCHPEAGKAALADLKQMNTVAPAPVIVYIDQDISASEEQQIRKQVAAIIRKTPFLTDRLTDELERLLNNRKLPEAAPHPHSHAPKNLLAGKRVLLVDDDMRNVFSMSALLEEQGVCVLTAADGREALSVLDCHHSVDLVLMDMMMPEMDGFEAIRHIRNDRRLMQLPVIAITAKAMPGDRQHCLDAGASDYIAKPVDSIKLLSLLHVWLS</sequence>
<dbReference type="Pfam" id="PF02518">
    <property type="entry name" value="HATPase_c"/>
    <property type="match status" value="1"/>
</dbReference>
<evidence type="ECO:0000256" key="8">
    <source>
        <dbReference type="SAM" id="Coils"/>
    </source>
</evidence>
<dbReference type="SMART" id="SM00388">
    <property type="entry name" value="HisKA"/>
    <property type="match status" value="1"/>
</dbReference>
<name>A0A848GK14_9BACT</name>
<evidence type="ECO:0000256" key="3">
    <source>
        <dbReference type="ARBA" id="ARBA00022553"/>
    </source>
</evidence>
<evidence type="ECO:0000256" key="2">
    <source>
        <dbReference type="ARBA" id="ARBA00012438"/>
    </source>
</evidence>
<proteinExistence type="predicted"/>
<keyword evidence="5" id="KW-0418">Kinase</keyword>
<dbReference type="EC" id="2.7.13.3" evidence="2"/>
<keyword evidence="4" id="KW-0808">Transferase</keyword>
<keyword evidence="3 7" id="KW-0597">Phosphoprotein</keyword>
<dbReference type="InterPro" id="IPR003594">
    <property type="entry name" value="HATPase_dom"/>
</dbReference>
<feature type="coiled-coil region" evidence="8">
    <location>
        <begin position="255"/>
        <end position="331"/>
    </location>
</feature>
<accession>A0A848GK14</accession>
<dbReference type="PANTHER" id="PTHR45339">
    <property type="entry name" value="HYBRID SIGNAL TRANSDUCTION HISTIDINE KINASE J"/>
    <property type="match status" value="1"/>
</dbReference>
<keyword evidence="13" id="KW-1185">Reference proteome</keyword>
<keyword evidence="9" id="KW-0812">Transmembrane</keyword>
<feature type="modified residue" description="4-aspartylphosphate" evidence="7">
    <location>
        <position position="780"/>
    </location>
</feature>
<keyword evidence="9" id="KW-0472">Membrane</keyword>
<dbReference type="InterPro" id="IPR036890">
    <property type="entry name" value="HATPase_C_sf"/>
</dbReference>
<gene>
    <name evidence="12" type="ORF">HHL17_13610</name>
</gene>
<evidence type="ECO:0000256" key="1">
    <source>
        <dbReference type="ARBA" id="ARBA00000085"/>
    </source>
</evidence>